<dbReference type="Gramene" id="KXG25881">
    <property type="protein sequence ID" value="KXG25881"/>
    <property type="gene ID" value="SORBI_3006G025600"/>
</dbReference>
<dbReference type="EMBL" id="CM000765">
    <property type="protein sequence ID" value="KXG25881.1"/>
    <property type="molecule type" value="Genomic_DNA"/>
</dbReference>
<evidence type="ECO:0000313" key="1">
    <source>
        <dbReference type="EMBL" id="KXG25881.1"/>
    </source>
</evidence>
<reference evidence="2" key="2">
    <citation type="journal article" date="2018" name="Plant J.">
        <title>The Sorghum bicolor reference genome: improved assembly, gene annotations, a transcriptome atlas, and signatures of genome organization.</title>
        <authorList>
            <person name="McCormick R.F."/>
            <person name="Truong S.K."/>
            <person name="Sreedasyam A."/>
            <person name="Jenkins J."/>
            <person name="Shu S."/>
            <person name="Sims D."/>
            <person name="Kennedy M."/>
            <person name="Amirebrahimi M."/>
            <person name="Weers B.D."/>
            <person name="McKinley B."/>
            <person name="Mattison A."/>
            <person name="Morishige D.T."/>
            <person name="Grimwood J."/>
            <person name="Schmutz J."/>
            <person name="Mullet J.E."/>
        </authorList>
    </citation>
    <scope>NUCLEOTIDE SEQUENCE [LARGE SCALE GENOMIC DNA]</scope>
    <source>
        <strain evidence="2">cv. BTx623</strain>
    </source>
</reference>
<gene>
    <name evidence="1" type="ORF">SORBI_3006G025600</name>
</gene>
<dbReference type="Proteomes" id="UP000000768">
    <property type="component" value="Chromosome 6"/>
</dbReference>
<keyword evidence="2" id="KW-1185">Reference proteome</keyword>
<name>A0A1B6PJP8_SORBI</name>
<accession>A0A1B6PJP8</accession>
<sequence length="107" mass="11962">MPKCIFGYQQHKLSSNQLSGMKPATVALLILMNMMCTIGYFDHASFLGTKAQETTLLANSYGNNEETGSTKGTNLRRKLVVTEHQWSPRDICCNTMSSNSCKQQYNC</sequence>
<dbReference type="AlphaFoldDB" id="A0A1B6PJP8"/>
<proteinExistence type="predicted"/>
<dbReference type="OMA" id="RDICCNT"/>
<evidence type="ECO:0000313" key="2">
    <source>
        <dbReference type="Proteomes" id="UP000000768"/>
    </source>
</evidence>
<dbReference type="InParanoid" id="A0A1B6PJP8"/>
<protein>
    <submittedName>
        <fullName evidence="1">Uncharacterized protein</fullName>
    </submittedName>
</protein>
<organism evidence="1 2">
    <name type="scientific">Sorghum bicolor</name>
    <name type="common">Sorghum</name>
    <name type="synonym">Sorghum vulgare</name>
    <dbReference type="NCBI Taxonomy" id="4558"/>
    <lineage>
        <taxon>Eukaryota</taxon>
        <taxon>Viridiplantae</taxon>
        <taxon>Streptophyta</taxon>
        <taxon>Embryophyta</taxon>
        <taxon>Tracheophyta</taxon>
        <taxon>Spermatophyta</taxon>
        <taxon>Magnoliopsida</taxon>
        <taxon>Liliopsida</taxon>
        <taxon>Poales</taxon>
        <taxon>Poaceae</taxon>
        <taxon>PACMAD clade</taxon>
        <taxon>Panicoideae</taxon>
        <taxon>Andropogonodae</taxon>
        <taxon>Andropogoneae</taxon>
        <taxon>Sorghinae</taxon>
        <taxon>Sorghum</taxon>
    </lineage>
</organism>
<reference evidence="1 2" key="1">
    <citation type="journal article" date="2009" name="Nature">
        <title>The Sorghum bicolor genome and the diversification of grasses.</title>
        <authorList>
            <person name="Paterson A.H."/>
            <person name="Bowers J.E."/>
            <person name="Bruggmann R."/>
            <person name="Dubchak I."/>
            <person name="Grimwood J."/>
            <person name="Gundlach H."/>
            <person name="Haberer G."/>
            <person name="Hellsten U."/>
            <person name="Mitros T."/>
            <person name="Poliakov A."/>
            <person name="Schmutz J."/>
            <person name="Spannagl M."/>
            <person name="Tang H."/>
            <person name="Wang X."/>
            <person name="Wicker T."/>
            <person name="Bharti A.K."/>
            <person name="Chapman J."/>
            <person name="Feltus F.A."/>
            <person name="Gowik U."/>
            <person name="Grigoriev I.V."/>
            <person name="Lyons E."/>
            <person name="Maher C.A."/>
            <person name="Martis M."/>
            <person name="Narechania A."/>
            <person name="Otillar R.P."/>
            <person name="Penning B.W."/>
            <person name="Salamov A.A."/>
            <person name="Wang Y."/>
            <person name="Zhang L."/>
            <person name="Carpita N.C."/>
            <person name="Freeling M."/>
            <person name="Gingle A.R."/>
            <person name="Hash C.T."/>
            <person name="Keller B."/>
            <person name="Klein P."/>
            <person name="Kresovich S."/>
            <person name="McCann M.C."/>
            <person name="Ming R."/>
            <person name="Peterson D.G."/>
            <person name="Mehboob-ur-Rahman"/>
            <person name="Ware D."/>
            <person name="Westhoff P."/>
            <person name="Mayer K.F."/>
            <person name="Messing J."/>
            <person name="Rokhsar D.S."/>
        </authorList>
    </citation>
    <scope>NUCLEOTIDE SEQUENCE [LARGE SCALE GENOMIC DNA]</scope>
    <source>
        <strain evidence="2">cv. BTx623</strain>
    </source>
</reference>